<evidence type="ECO:0000256" key="2">
    <source>
        <dbReference type="SAM" id="MobiDB-lite"/>
    </source>
</evidence>
<feature type="region of interest" description="Disordered" evidence="2">
    <location>
        <begin position="425"/>
        <end position="522"/>
    </location>
</feature>
<feature type="compositionally biased region" description="Basic and acidic residues" evidence="2">
    <location>
        <begin position="474"/>
        <end position="484"/>
    </location>
</feature>
<evidence type="ECO:0000313" key="3">
    <source>
        <dbReference type="EMBL" id="SPD01137.1"/>
    </source>
</evidence>
<reference evidence="3" key="1">
    <citation type="submission" date="2018-02" db="EMBL/GenBank/DDBJ databases">
        <authorList>
            <person name="Cohen D.B."/>
            <person name="Kent A.D."/>
        </authorList>
    </citation>
    <scope>NUCLEOTIDE SEQUENCE</scope>
</reference>
<name>A0A2N9GEY9_FAGSY</name>
<feature type="coiled-coil region" evidence="1">
    <location>
        <begin position="333"/>
        <end position="360"/>
    </location>
</feature>
<dbReference type="EMBL" id="OIVN01002162">
    <property type="protein sequence ID" value="SPD01137.1"/>
    <property type="molecule type" value="Genomic_DNA"/>
</dbReference>
<gene>
    <name evidence="3" type="ORF">FSB_LOCUS29019</name>
</gene>
<feature type="compositionally biased region" description="Polar residues" evidence="2">
    <location>
        <begin position="498"/>
        <end position="522"/>
    </location>
</feature>
<feature type="compositionally biased region" description="Low complexity" evidence="2">
    <location>
        <begin position="275"/>
        <end position="288"/>
    </location>
</feature>
<protein>
    <submittedName>
        <fullName evidence="3">Uncharacterized protein</fullName>
    </submittedName>
</protein>
<proteinExistence type="predicted"/>
<feature type="compositionally biased region" description="Basic and acidic residues" evidence="2">
    <location>
        <begin position="214"/>
        <end position="229"/>
    </location>
</feature>
<feature type="region of interest" description="Disordered" evidence="2">
    <location>
        <begin position="200"/>
        <end position="293"/>
    </location>
</feature>
<organism evidence="3">
    <name type="scientific">Fagus sylvatica</name>
    <name type="common">Beechnut</name>
    <dbReference type="NCBI Taxonomy" id="28930"/>
    <lineage>
        <taxon>Eukaryota</taxon>
        <taxon>Viridiplantae</taxon>
        <taxon>Streptophyta</taxon>
        <taxon>Embryophyta</taxon>
        <taxon>Tracheophyta</taxon>
        <taxon>Spermatophyta</taxon>
        <taxon>Magnoliopsida</taxon>
        <taxon>eudicotyledons</taxon>
        <taxon>Gunneridae</taxon>
        <taxon>Pentapetalae</taxon>
        <taxon>rosids</taxon>
        <taxon>fabids</taxon>
        <taxon>Fagales</taxon>
        <taxon>Fagaceae</taxon>
        <taxon>Fagus</taxon>
    </lineage>
</organism>
<accession>A0A2N9GEY9</accession>
<dbReference type="AlphaFoldDB" id="A0A2N9GEY9"/>
<evidence type="ECO:0000256" key="1">
    <source>
        <dbReference type="SAM" id="Coils"/>
    </source>
</evidence>
<keyword evidence="1" id="KW-0175">Coiled coil</keyword>
<feature type="compositionally biased region" description="Acidic residues" evidence="2">
    <location>
        <begin position="441"/>
        <end position="473"/>
    </location>
</feature>
<sequence>MTSKLARLVNSEDSMTRFTQLYQIPPSVSLSYCNSDDLPVINRGEILIPVMAIVEGGVRFPLHSFLIDFLQTVNATPSQISINVFRIVMGVIALNRLLDINLTSREILAVYQYKCPGEKSSTSCHLKARKRERETGEWPSQFQQGALQSEGLEIPPKASYAAQPAVVKQPQDYPDHIPSGQVYAMAPPINPFKLIGKIADTSSSTKAKGKGKGKSKDAETKKKPKKLPEEAPITETTSHPTPEQEPVLAPPKVHVLEDSDREEELQPQKKRGRTEPSSIPSEGPSSHSEAWDPALLFGPNPISIRDTILDNSNADISAQVGLAFAACLPEDMKQWAETKRVKAEAEVAEMQEKMKELQSECVLSLGKAHKEGMEEGLEKGKELGKEGAMEEVKAQFKMVYNSGFRHGWKSALSKTEQPETSDFFLRANTPLPYPDAGLKDFDDEGDEEEEEEGEQEAEEEEGKGKGEEEEEEEKQEKDHPHGIDQFEQTQGLADVVEQTEQTSEVLEQTGQTEDVSGQPPSS</sequence>